<name>A0A4R6RK38_9HYPH</name>
<feature type="signal peptide" evidence="1">
    <location>
        <begin position="1"/>
        <end position="21"/>
    </location>
</feature>
<sequence>MDRSRLSFVVVFACLSLPVRAADTTGIYGFYDPATGVFTPAAPAVGEAGVDAAAVRVVRKGTLVVSIQLDARKLPADQTVGATVSATAADGTYRNRVSNFAAVVRDGDRASVVVTMRYAFTVESAATPLIVDVTLTANRTPYGVADHTRTIALPADGATTRVAFSSIL</sequence>
<feature type="chain" id="PRO_5020236547" evidence="1">
    <location>
        <begin position="22"/>
        <end position="168"/>
    </location>
</feature>
<keyword evidence="1" id="KW-0732">Signal</keyword>
<dbReference type="AlphaFoldDB" id="A0A4R6RK38"/>
<reference evidence="2 3" key="1">
    <citation type="submission" date="2019-03" db="EMBL/GenBank/DDBJ databases">
        <title>Genomic Encyclopedia of Type Strains, Phase IV (KMG-IV): sequencing the most valuable type-strain genomes for metagenomic binning, comparative biology and taxonomic classification.</title>
        <authorList>
            <person name="Goeker M."/>
        </authorList>
    </citation>
    <scope>NUCLEOTIDE SEQUENCE [LARGE SCALE GENOMIC DNA]</scope>
    <source>
        <strain evidence="2 3">DSM 102969</strain>
    </source>
</reference>
<organism evidence="2 3">
    <name type="scientific">Oharaeibacter diazotrophicus</name>
    <dbReference type="NCBI Taxonomy" id="1920512"/>
    <lineage>
        <taxon>Bacteria</taxon>
        <taxon>Pseudomonadati</taxon>
        <taxon>Pseudomonadota</taxon>
        <taxon>Alphaproteobacteria</taxon>
        <taxon>Hyphomicrobiales</taxon>
        <taxon>Pleomorphomonadaceae</taxon>
        <taxon>Oharaeibacter</taxon>
    </lineage>
</organism>
<evidence type="ECO:0000313" key="3">
    <source>
        <dbReference type="Proteomes" id="UP000294547"/>
    </source>
</evidence>
<accession>A0A4R6RK38</accession>
<dbReference type="EMBL" id="SNXY01000006">
    <property type="protein sequence ID" value="TDP86824.1"/>
    <property type="molecule type" value="Genomic_DNA"/>
</dbReference>
<evidence type="ECO:0000256" key="1">
    <source>
        <dbReference type="SAM" id="SignalP"/>
    </source>
</evidence>
<gene>
    <name evidence="2" type="ORF">EDD54_0708</name>
</gene>
<keyword evidence="3" id="KW-1185">Reference proteome</keyword>
<protein>
    <submittedName>
        <fullName evidence="2">Uncharacterized protein</fullName>
    </submittedName>
</protein>
<dbReference type="Proteomes" id="UP000294547">
    <property type="component" value="Unassembled WGS sequence"/>
</dbReference>
<proteinExistence type="predicted"/>
<evidence type="ECO:0000313" key="2">
    <source>
        <dbReference type="EMBL" id="TDP86824.1"/>
    </source>
</evidence>
<comment type="caution">
    <text evidence="2">The sequence shown here is derived from an EMBL/GenBank/DDBJ whole genome shotgun (WGS) entry which is preliminary data.</text>
</comment>